<evidence type="ECO:0000256" key="4">
    <source>
        <dbReference type="ARBA" id="ARBA00023002"/>
    </source>
</evidence>
<dbReference type="Gene3D" id="3.50.50.60">
    <property type="entry name" value="FAD/NAD(P)-binding domain"/>
    <property type="match status" value="1"/>
</dbReference>
<evidence type="ECO:0000313" key="8">
    <source>
        <dbReference type="Proteomes" id="UP001362999"/>
    </source>
</evidence>
<dbReference type="EMBL" id="JAWWNJ010000076">
    <property type="protein sequence ID" value="KAK7006160.1"/>
    <property type="molecule type" value="Genomic_DNA"/>
</dbReference>
<dbReference type="InterPro" id="IPR036188">
    <property type="entry name" value="FAD/NAD-bd_sf"/>
</dbReference>
<keyword evidence="4" id="KW-0560">Oxidoreductase</keyword>
<dbReference type="PRINTS" id="PR00420">
    <property type="entry name" value="RNGMNOXGNASE"/>
</dbReference>
<comment type="caution">
    <text evidence="7">The sequence shown here is derived from an EMBL/GenBank/DDBJ whole genome shotgun (WGS) entry which is preliminary data.</text>
</comment>
<evidence type="ECO:0000256" key="2">
    <source>
        <dbReference type="ARBA" id="ARBA00022630"/>
    </source>
</evidence>
<reference evidence="7 8" key="1">
    <citation type="journal article" date="2024" name="J Genomics">
        <title>Draft genome sequencing and assembly of Favolaschia claudopus CIRM-BRFM 2984 isolated from oak limbs.</title>
        <authorList>
            <person name="Navarro D."/>
            <person name="Drula E."/>
            <person name="Chaduli D."/>
            <person name="Cazenave R."/>
            <person name="Ahrendt S."/>
            <person name="Wang J."/>
            <person name="Lipzen A."/>
            <person name="Daum C."/>
            <person name="Barry K."/>
            <person name="Grigoriev I.V."/>
            <person name="Favel A."/>
            <person name="Rosso M.N."/>
            <person name="Martin F."/>
        </authorList>
    </citation>
    <scope>NUCLEOTIDE SEQUENCE [LARGE SCALE GENOMIC DNA]</scope>
    <source>
        <strain evidence="7 8">CIRM-BRFM 2984</strain>
    </source>
</reference>
<keyword evidence="5" id="KW-0503">Monooxygenase</keyword>
<dbReference type="SUPFAM" id="SSF54373">
    <property type="entry name" value="FAD-linked reductases, C-terminal domain"/>
    <property type="match status" value="1"/>
</dbReference>
<feature type="domain" description="FAD-binding" evidence="6">
    <location>
        <begin position="13"/>
        <end position="365"/>
    </location>
</feature>
<evidence type="ECO:0000256" key="3">
    <source>
        <dbReference type="ARBA" id="ARBA00022827"/>
    </source>
</evidence>
<name>A0AAW0ABV4_9AGAR</name>
<organism evidence="7 8">
    <name type="scientific">Favolaschia claudopus</name>
    <dbReference type="NCBI Taxonomy" id="2862362"/>
    <lineage>
        <taxon>Eukaryota</taxon>
        <taxon>Fungi</taxon>
        <taxon>Dikarya</taxon>
        <taxon>Basidiomycota</taxon>
        <taxon>Agaricomycotina</taxon>
        <taxon>Agaricomycetes</taxon>
        <taxon>Agaricomycetidae</taxon>
        <taxon>Agaricales</taxon>
        <taxon>Marasmiineae</taxon>
        <taxon>Mycenaceae</taxon>
        <taxon>Favolaschia</taxon>
    </lineage>
</organism>
<dbReference type="Proteomes" id="UP001362999">
    <property type="component" value="Unassembled WGS sequence"/>
</dbReference>
<sequence length="411" mass="45125">MSHEDSDIPHPLQVSVVGAGIGGLATAIALRRNGHLVQVFETSENKTEIGAGIGVQVNALRVLEHLGVRRENLKGVSYDGITSFDAVSGEGVARRWLLPEMDQGRSLLCHRKDVHDELMRLALGEGEGPPVQLHLGHKVIDCKPEDTTLTLKSGEIIQADLIIGADGLHSTIRTNVLGREVTAPPSGLSCFRTLLDSSKLKDVDGAWLTEGLSGMKGINFIGKEYRLAVAYPCRNGTLINVNAIYTDPRQDDKDWSSVGTTEEYLQTYHGFNAKFLSVFGLAESPILKWQLRVLPVLDTWIHGCVVLIGDAAHATLPTLGQGAALAVEEAGTLGCLLPFGTRKEDIASRLEAYQTLRKPRGDYVNREALEQAIEPSKRALYFRSREVQDYLLRHDAIKDAQEFYEKHFSKA</sequence>
<comment type="similarity">
    <text evidence="1">Belongs to the paxM FAD-dependent monooxygenase family.</text>
</comment>
<evidence type="ECO:0000256" key="1">
    <source>
        <dbReference type="ARBA" id="ARBA00007992"/>
    </source>
</evidence>
<evidence type="ECO:0000259" key="6">
    <source>
        <dbReference type="Pfam" id="PF01494"/>
    </source>
</evidence>
<evidence type="ECO:0000256" key="5">
    <source>
        <dbReference type="ARBA" id="ARBA00023033"/>
    </source>
</evidence>
<dbReference type="InterPro" id="IPR002938">
    <property type="entry name" value="FAD-bd"/>
</dbReference>
<dbReference type="AlphaFoldDB" id="A0AAW0ABV4"/>
<keyword evidence="2" id="KW-0285">Flavoprotein</keyword>
<dbReference type="PANTHER" id="PTHR13789:SF314">
    <property type="entry name" value="FAD-BINDING DOMAIN-CONTAINING PROTEIN"/>
    <property type="match status" value="1"/>
</dbReference>
<gene>
    <name evidence="7" type="ORF">R3P38DRAFT_3037005</name>
</gene>
<dbReference type="InterPro" id="IPR050493">
    <property type="entry name" value="FAD-dep_Monooxygenase_BioMet"/>
</dbReference>
<dbReference type="GO" id="GO:0004497">
    <property type="term" value="F:monooxygenase activity"/>
    <property type="evidence" value="ECO:0007669"/>
    <property type="project" value="UniProtKB-KW"/>
</dbReference>
<dbReference type="SUPFAM" id="SSF51905">
    <property type="entry name" value="FAD/NAD(P)-binding domain"/>
    <property type="match status" value="1"/>
</dbReference>
<evidence type="ECO:0000313" key="7">
    <source>
        <dbReference type="EMBL" id="KAK7006160.1"/>
    </source>
</evidence>
<dbReference type="PANTHER" id="PTHR13789">
    <property type="entry name" value="MONOOXYGENASE"/>
    <property type="match status" value="1"/>
</dbReference>
<keyword evidence="8" id="KW-1185">Reference proteome</keyword>
<protein>
    <submittedName>
        <fullName evidence="7">FAD/NAD(P)-binding domain-containing protein</fullName>
    </submittedName>
</protein>
<dbReference type="Pfam" id="PF01494">
    <property type="entry name" value="FAD_binding_3"/>
    <property type="match status" value="1"/>
</dbReference>
<accession>A0AAW0ABV4</accession>
<dbReference type="GO" id="GO:0071949">
    <property type="term" value="F:FAD binding"/>
    <property type="evidence" value="ECO:0007669"/>
    <property type="project" value="InterPro"/>
</dbReference>
<proteinExistence type="inferred from homology"/>
<keyword evidence="3" id="KW-0274">FAD</keyword>